<dbReference type="GO" id="GO:0015940">
    <property type="term" value="P:pantothenate biosynthetic process"/>
    <property type="evidence" value="ECO:0007669"/>
    <property type="project" value="UniProtKB-UniPathway"/>
</dbReference>
<evidence type="ECO:0000256" key="6">
    <source>
        <dbReference type="ARBA" id="ARBA00023002"/>
    </source>
</evidence>
<dbReference type="Pfam" id="PF08546">
    <property type="entry name" value="ApbA_C"/>
    <property type="match status" value="1"/>
</dbReference>
<evidence type="ECO:0000256" key="3">
    <source>
        <dbReference type="ARBA" id="ARBA00013014"/>
    </source>
</evidence>
<dbReference type="InterPro" id="IPR003710">
    <property type="entry name" value="ApbA"/>
</dbReference>
<dbReference type="InterPro" id="IPR051402">
    <property type="entry name" value="KPR-Related"/>
</dbReference>
<comment type="pathway">
    <text evidence="1 9">Cofactor biosynthesis; (R)-pantothenate biosynthesis; (R)-pantoate from 3-methyl-2-oxobutanoate: step 2/2.</text>
</comment>
<dbReference type="PANTHER" id="PTHR21708:SF26">
    <property type="entry name" value="2-DEHYDROPANTOATE 2-REDUCTASE"/>
    <property type="match status" value="1"/>
</dbReference>
<evidence type="ECO:0000256" key="4">
    <source>
        <dbReference type="ARBA" id="ARBA00019465"/>
    </source>
</evidence>
<comment type="similarity">
    <text evidence="2 9">Belongs to the ketopantoate reductase family.</text>
</comment>
<dbReference type="AlphaFoldDB" id="A0A246GDF8"/>
<comment type="catalytic activity">
    <reaction evidence="8 9">
        <text>(R)-pantoate + NADP(+) = 2-dehydropantoate + NADPH + H(+)</text>
        <dbReference type="Rhea" id="RHEA:16233"/>
        <dbReference type="ChEBI" id="CHEBI:11561"/>
        <dbReference type="ChEBI" id="CHEBI:15378"/>
        <dbReference type="ChEBI" id="CHEBI:15980"/>
        <dbReference type="ChEBI" id="CHEBI:57783"/>
        <dbReference type="ChEBI" id="CHEBI:58349"/>
        <dbReference type="EC" id="1.1.1.169"/>
    </reaction>
</comment>
<dbReference type="Gene3D" id="3.40.50.720">
    <property type="entry name" value="NAD(P)-binding Rossmann-like Domain"/>
    <property type="match status" value="1"/>
</dbReference>
<keyword evidence="9" id="KW-0566">Pantothenate biosynthesis</keyword>
<keyword evidence="6 9" id="KW-0560">Oxidoreductase</keyword>
<dbReference type="InterPro" id="IPR013332">
    <property type="entry name" value="KPR_N"/>
</dbReference>
<dbReference type="EC" id="1.1.1.169" evidence="3 9"/>
<evidence type="ECO:0000256" key="7">
    <source>
        <dbReference type="ARBA" id="ARBA00032024"/>
    </source>
</evidence>
<dbReference type="UniPathway" id="UPA00028">
    <property type="reaction ID" value="UER00004"/>
</dbReference>
<dbReference type="InterPro" id="IPR008927">
    <property type="entry name" value="6-PGluconate_DH-like_C_sf"/>
</dbReference>
<evidence type="ECO:0000313" key="13">
    <source>
        <dbReference type="Proteomes" id="UP000198034"/>
    </source>
</evidence>
<evidence type="ECO:0000259" key="11">
    <source>
        <dbReference type="Pfam" id="PF08546"/>
    </source>
</evidence>
<dbReference type="InterPro" id="IPR036291">
    <property type="entry name" value="NAD(P)-bd_dom_sf"/>
</dbReference>
<dbReference type="SUPFAM" id="SSF51735">
    <property type="entry name" value="NAD(P)-binding Rossmann-fold domains"/>
    <property type="match status" value="1"/>
</dbReference>
<feature type="domain" description="Ketopantoate reductase N-terminal" evidence="10">
    <location>
        <begin position="5"/>
        <end position="157"/>
    </location>
</feature>
<gene>
    <name evidence="12" type="ORF">BWK62_02255</name>
</gene>
<comment type="function">
    <text evidence="9">Catalyzes the NADPH-dependent reduction of ketopantoate into pantoic acid.</text>
</comment>
<evidence type="ECO:0000256" key="8">
    <source>
        <dbReference type="ARBA" id="ARBA00048793"/>
    </source>
</evidence>
<protein>
    <recommendedName>
        <fullName evidence="4 9">2-dehydropantoate 2-reductase</fullName>
        <ecNumber evidence="3 9">1.1.1.169</ecNumber>
    </recommendedName>
    <alternativeName>
        <fullName evidence="7 9">Ketopantoate reductase</fullName>
    </alternativeName>
</protein>
<name>A0A246GDF8_9FLAO</name>
<dbReference type="InterPro" id="IPR013752">
    <property type="entry name" value="KPA_reductase"/>
</dbReference>
<dbReference type="InterPro" id="IPR013328">
    <property type="entry name" value="6PGD_dom2"/>
</dbReference>
<evidence type="ECO:0000256" key="1">
    <source>
        <dbReference type="ARBA" id="ARBA00004994"/>
    </source>
</evidence>
<dbReference type="Proteomes" id="UP000198034">
    <property type="component" value="Unassembled WGS sequence"/>
</dbReference>
<evidence type="ECO:0000259" key="10">
    <source>
        <dbReference type="Pfam" id="PF02558"/>
    </source>
</evidence>
<accession>A0A246GDF8</accession>
<dbReference type="Gene3D" id="1.10.1040.10">
    <property type="entry name" value="N-(1-d-carboxylethyl)-l-norvaline Dehydrogenase, domain 2"/>
    <property type="match status" value="1"/>
</dbReference>
<dbReference type="NCBIfam" id="TIGR00745">
    <property type="entry name" value="apbA_panE"/>
    <property type="match status" value="1"/>
</dbReference>
<dbReference type="SUPFAM" id="SSF48179">
    <property type="entry name" value="6-phosphogluconate dehydrogenase C-terminal domain-like"/>
    <property type="match status" value="1"/>
</dbReference>
<dbReference type="GO" id="GO:0005737">
    <property type="term" value="C:cytoplasm"/>
    <property type="evidence" value="ECO:0007669"/>
    <property type="project" value="TreeGrafter"/>
</dbReference>
<keyword evidence="5 9" id="KW-0521">NADP</keyword>
<organism evidence="12 13">
    <name type="scientific">Flavobacterium columnare</name>
    <dbReference type="NCBI Taxonomy" id="996"/>
    <lineage>
        <taxon>Bacteria</taxon>
        <taxon>Pseudomonadati</taxon>
        <taxon>Bacteroidota</taxon>
        <taxon>Flavobacteriia</taxon>
        <taxon>Flavobacteriales</taxon>
        <taxon>Flavobacteriaceae</taxon>
        <taxon>Flavobacterium</taxon>
    </lineage>
</organism>
<evidence type="ECO:0000256" key="5">
    <source>
        <dbReference type="ARBA" id="ARBA00022857"/>
    </source>
</evidence>
<sequence>MKTKILIAGVGGVGGYFGGLLASCFNNSDAIEINFLARGEHLKIIKNQGLTVLKEGADFIAKPFIASDNSFDFGVVDLIIITTKSYDLDDVILQLDPCIAKHTILLPLLNGVNSKERIKRKYPNNIVLEGCIYIVSRLREAGVVENIGNIETLFFGDVEYRNDKLIFFEKLMKLAGIQATLSQDILSIIWEKFIFLSPIATATSYYNRCIGDVISTSESLETIKLLIEEVKILAQAKGIIISKDITEKTLMKYSSLPYHTTSSMHNDFKNKKEYTELETLTGYIIKSAVDFGIKTPTYSKLYKILIDK</sequence>
<proteinExistence type="inferred from homology"/>
<evidence type="ECO:0000313" key="12">
    <source>
        <dbReference type="EMBL" id="OWP79344.1"/>
    </source>
</evidence>
<reference evidence="12 13" key="1">
    <citation type="journal article" date="2017" name="Infect. Genet. Evol.">
        <title>Comparative genome analysis of fish pathogen Flavobacterium columnare reveals extensive sequence diversity within the species.</title>
        <authorList>
            <person name="Kayansamruaj P."/>
            <person name="Dong H.T."/>
            <person name="Hirono I."/>
            <person name="Kondo H."/>
            <person name="Senapin S."/>
            <person name="Rodkhum C."/>
        </authorList>
    </citation>
    <scope>NUCLEOTIDE SEQUENCE [LARGE SCALE GENOMIC DNA]</scope>
    <source>
        <strain evidence="12 13">1214</strain>
    </source>
</reference>
<dbReference type="GO" id="GO:0008677">
    <property type="term" value="F:2-dehydropantoate 2-reductase activity"/>
    <property type="evidence" value="ECO:0007669"/>
    <property type="project" value="UniProtKB-EC"/>
</dbReference>
<dbReference type="EMBL" id="MTCY01000004">
    <property type="protein sequence ID" value="OWP79344.1"/>
    <property type="molecule type" value="Genomic_DNA"/>
</dbReference>
<dbReference type="PROSITE" id="PS51257">
    <property type="entry name" value="PROKAR_LIPOPROTEIN"/>
    <property type="match status" value="1"/>
</dbReference>
<evidence type="ECO:0000256" key="2">
    <source>
        <dbReference type="ARBA" id="ARBA00007870"/>
    </source>
</evidence>
<comment type="caution">
    <text evidence="12">The sequence shown here is derived from an EMBL/GenBank/DDBJ whole genome shotgun (WGS) entry which is preliminary data.</text>
</comment>
<dbReference type="PANTHER" id="PTHR21708">
    <property type="entry name" value="PROBABLE 2-DEHYDROPANTOATE 2-REDUCTASE"/>
    <property type="match status" value="1"/>
</dbReference>
<dbReference type="Pfam" id="PF02558">
    <property type="entry name" value="ApbA"/>
    <property type="match status" value="1"/>
</dbReference>
<evidence type="ECO:0000256" key="9">
    <source>
        <dbReference type="RuleBase" id="RU362068"/>
    </source>
</evidence>
<feature type="domain" description="Ketopantoate reductase C-terminal" evidence="11">
    <location>
        <begin position="184"/>
        <end position="305"/>
    </location>
</feature>